<protein>
    <submittedName>
        <fullName evidence="1">Uncharacterized protein</fullName>
    </submittedName>
</protein>
<proteinExistence type="predicted"/>
<reference evidence="1 2" key="1">
    <citation type="journal article" date="2017" name="Genome Announc.">
        <title>Draft Genome Sequence of Agrobacterium tumefaciens Biovar 1 Strain 186, Isolated from Walnut.</title>
        <authorList>
            <person name="Poret-Peterson A.T."/>
            <person name="Bhatnagar S."/>
            <person name="McClean A.E."/>
            <person name="Kluepfel D.A."/>
        </authorList>
    </citation>
    <scope>NUCLEOTIDE SEQUENCE [LARGE SCALE GENOMIC DNA]</scope>
    <source>
        <strain evidence="1 2">186</strain>
    </source>
</reference>
<organism evidence="1 2">
    <name type="scientific">Agrobacterium tumefaciens</name>
    <dbReference type="NCBI Taxonomy" id="358"/>
    <lineage>
        <taxon>Bacteria</taxon>
        <taxon>Pseudomonadati</taxon>
        <taxon>Pseudomonadota</taxon>
        <taxon>Alphaproteobacteria</taxon>
        <taxon>Hyphomicrobiales</taxon>
        <taxon>Rhizobiaceae</taxon>
        <taxon>Rhizobium/Agrobacterium group</taxon>
        <taxon>Agrobacterium</taxon>
        <taxon>Agrobacterium tumefaciens complex</taxon>
    </lineage>
</organism>
<accession>A0AAP9E709</accession>
<evidence type="ECO:0000313" key="1">
    <source>
        <dbReference type="EMBL" id="QDY95875.2"/>
    </source>
</evidence>
<evidence type="ECO:0000313" key="2">
    <source>
        <dbReference type="Proteomes" id="UP000222296"/>
    </source>
</evidence>
<sequence length="196" mass="21842">MSGFRPGNRAMPDNRRGQAMKRLFYCLFLLVAIAHPALSRDLSPAEQDSLRTRIERFSTALDAQDFELVGRTVPPKIFEFIARDAGVTVEQLRGALTTQMQMALAAVKITEFTMDTQAITLAQTPDGTPYALVPTKTVMETGGQTIEAKSHTLALMDGADWYLLRVSDQQQVTILRKVYPSFAEVEFPEDSMQPVK</sequence>
<dbReference type="EMBL" id="CP042275">
    <property type="protein sequence ID" value="QDY95875.2"/>
    <property type="molecule type" value="Genomic_DNA"/>
</dbReference>
<dbReference type="AlphaFoldDB" id="A0AAP9E709"/>
<gene>
    <name evidence="1" type="ORF">CG010_016870</name>
</gene>
<name>A0AAP9E709_AGRTU</name>
<dbReference type="Proteomes" id="UP000222296">
    <property type="component" value="Chromosome Linear"/>
</dbReference>